<evidence type="ECO:0000313" key="1">
    <source>
        <dbReference type="EMBL" id="KAF9763166.1"/>
    </source>
</evidence>
<reference evidence="1 2" key="1">
    <citation type="journal article" date="2020" name="Genome Biol. Evol.">
        <title>Comparative genomics of strictly vertically transmitted, feminizing microsporidia endosymbionts of amphipod crustaceans.</title>
        <authorList>
            <person name="Cormier A."/>
            <person name="Chebbi M.A."/>
            <person name="Giraud I."/>
            <person name="Wattier R."/>
            <person name="Teixeira M."/>
            <person name="Gilbert C."/>
            <person name="Rigaud T."/>
            <person name="Cordaux R."/>
        </authorList>
    </citation>
    <scope>NUCLEOTIDE SEQUENCE [LARGE SCALE GENOMIC DNA]</scope>
    <source>
        <strain evidence="1 2">Ou3-Ou53</strain>
    </source>
</reference>
<evidence type="ECO:0000313" key="2">
    <source>
        <dbReference type="Proteomes" id="UP000740883"/>
    </source>
</evidence>
<name>A0A9P6GYH3_9MICR</name>
<accession>A0A9P6GYH3</accession>
<proteinExistence type="predicted"/>
<dbReference type="AlphaFoldDB" id="A0A9P6GYH3"/>
<comment type="caution">
    <text evidence="1">The sequence shown here is derived from an EMBL/GenBank/DDBJ whole genome shotgun (WGS) entry which is preliminary data.</text>
</comment>
<keyword evidence="2" id="KW-1185">Reference proteome</keyword>
<dbReference type="OrthoDB" id="2189154at2759"/>
<dbReference type="Proteomes" id="UP000740883">
    <property type="component" value="Unassembled WGS sequence"/>
</dbReference>
<gene>
    <name evidence="1" type="ORF">NGRA_1461</name>
</gene>
<dbReference type="EMBL" id="SBJO01000094">
    <property type="protein sequence ID" value="KAF9763166.1"/>
    <property type="molecule type" value="Genomic_DNA"/>
</dbReference>
<sequence>MNKLYNEIVEDLILKLDGYSKGEIQYEDLRKGFLEEEVAYSLELSTSKEIIFEVEKKLYEHLREVEIKLKNLDNLEKNGDSVDLEVDRIISHSRMISRNKKPLESYSNSIWYLPFCPNHHHIESLYEEE</sequence>
<organism evidence="1 2">
    <name type="scientific">Nosema granulosis</name>
    <dbReference type="NCBI Taxonomy" id="83296"/>
    <lineage>
        <taxon>Eukaryota</taxon>
        <taxon>Fungi</taxon>
        <taxon>Fungi incertae sedis</taxon>
        <taxon>Microsporidia</taxon>
        <taxon>Nosematidae</taxon>
        <taxon>Nosema</taxon>
    </lineage>
</organism>
<protein>
    <submittedName>
        <fullName evidence="1">Uncharacterized protein</fullName>
    </submittedName>
</protein>